<gene>
    <name evidence="3" type="ORF">JIV24_20540</name>
</gene>
<protein>
    <submittedName>
        <fullName evidence="3">Sugar transferase</fullName>
    </submittedName>
</protein>
<dbReference type="Proteomes" id="UP000605676">
    <property type="component" value="Unassembled WGS sequence"/>
</dbReference>
<comment type="similarity">
    <text evidence="1">Belongs to the bacterial sugar transferase family.</text>
</comment>
<dbReference type="PANTHER" id="PTHR30576">
    <property type="entry name" value="COLANIC BIOSYNTHESIS UDP-GLUCOSE LIPID CARRIER TRANSFERASE"/>
    <property type="match status" value="1"/>
</dbReference>
<dbReference type="PANTHER" id="PTHR30576:SF0">
    <property type="entry name" value="UNDECAPRENYL-PHOSPHATE N-ACETYLGALACTOSAMINYL 1-PHOSPHATE TRANSFERASE-RELATED"/>
    <property type="match status" value="1"/>
</dbReference>
<reference evidence="3 4" key="1">
    <citation type="submission" date="2021-01" db="EMBL/GenBank/DDBJ databases">
        <title>Carboxyliciviraga sp.nov., isolated from coastal sediments.</title>
        <authorList>
            <person name="Lu D."/>
            <person name="Zhang T."/>
        </authorList>
    </citation>
    <scope>NUCLEOTIDE SEQUENCE [LARGE SCALE GENOMIC DNA]</scope>
    <source>
        <strain evidence="3 4">N1Y132</strain>
    </source>
</reference>
<proteinExistence type="inferred from homology"/>
<evidence type="ECO:0000313" key="3">
    <source>
        <dbReference type="EMBL" id="MBK3519741.1"/>
    </source>
</evidence>
<keyword evidence="4" id="KW-1185">Reference proteome</keyword>
<evidence type="ECO:0000256" key="1">
    <source>
        <dbReference type="ARBA" id="ARBA00006464"/>
    </source>
</evidence>
<accession>A0ABS1HPY7</accession>
<name>A0ABS1HPY7_9BACT</name>
<dbReference type="RefSeq" id="WP_200466960.1">
    <property type="nucleotide sequence ID" value="NZ_JAENRR010000089.1"/>
</dbReference>
<dbReference type="Pfam" id="PF02397">
    <property type="entry name" value="Bac_transf"/>
    <property type="match status" value="1"/>
</dbReference>
<keyword evidence="3" id="KW-0808">Transferase</keyword>
<comment type="caution">
    <text evidence="3">The sequence shown here is derived from an EMBL/GenBank/DDBJ whole genome shotgun (WGS) entry which is preliminary data.</text>
</comment>
<dbReference type="GO" id="GO:0016740">
    <property type="term" value="F:transferase activity"/>
    <property type="evidence" value="ECO:0007669"/>
    <property type="project" value="UniProtKB-KW"/>
</dbReference>
<evidence type="ECO:0000259" key="2">
    <source>
        <dbReference type="Pfam" id="PF02397"/>
    </source>
</evidence>
<sequence length="378" mass="44324">MRNIESIGAIGVTRSIEQVEKKRVQETVVQNSALAKKTILNSVSKDVKSYFLQHVSIDSISTAVINDNSHPLYLSDNQQDIRNVINVRQINDVRYINKYLCQINKYLPDAGILIGCVESTSNRKQKLFKGQISFWKRLYWLYCFIIHRVWPKVPNLKKLYFFLTKGKYRWLTIAEVLGRVVSCGFDIIEFKEIDGKVYFVVMKTHDPDHNMHPSYAPVFPMKRVGKNGKLIKVYKFRTMHPYSEYLQDYVIRLNGYNEVGKPANDFRLTRWGRFFRKYWLDELPQILNVLIGNMSIVGMRPLSQTRFNELPEDVKRMRVKFKPGCIPPYVALNMPDSENNIEAERIYMKAKKRSPFLTDVKYFFQAFYNIFSGKISSS</sequence>
<dbReference type="InterPro" id="IPR003362">
    <property type="entry name" value="Bact_transf"/>
</dbReference>
<dbReference type="EMBL" id="JAENRR010000089">
    <property type="protein sequence ID" value="MBK3519741.1"/>
    <property type="molecule type" value="Genomic_DNA"/>
</dbReference>
<organism evidence="3 4">
    <name type="scientific">Carboxylicivirga marina</name>
    <dbReference type="NCBI Taxonomy" id="2800988"/>
    <lineage>
        <taxon>Bacteria</taxon>
        <taxon>Pseudomonadati</taxon>
        <taxon>Bacteroidota</taxon>
        <taxon>Bacteroidia</taxon>
        <taxon>Marinilabiliales</taxon>
        <taxon>Marinilabiliaceae</taxon>
        <taxon>Carboxylicivirga</taxon>
    </lineage>
</organism>
<evidence type="ECO:0000313" key="4">
    <source>
        <dbReference type="Proteomes" id="UP000605676"/>
    </source>
</evidence>
<feature type="domain" description="Bacterial sugar transferase" evidence="2">
    <location>
        <begin position="217"/>
        <end position="371"/>
    </location>
</feature>